<comment type="catalytic activity">
    <reaction evidence="1">
        <text>S-ubiquitinyl-[E2 ubiquitin-conjugating enzyme]-L-cysteine + [acceptor protein]-L-lysine = [E2 ubiquitin-conjugating enzyme]-L-cysteine + N(6)-ubiquitinyl-[acceptor protein]-L-lysine.</text>
        <dbReference type="EC" id="2.3.2.27"/>
    </reaction>
</comment>
<dbReference type="SUPFAM" id="SSF57850">
    <property type="entry name" value="RING/U-box"/>
    <property type="match status" value="1"/>
</dbReference>
<organism evidence="11">
    <name type="scientific">Zea mays</name>
    <name type="common">Maize</name>
    <dbReference type="NCBI Taxonomy" id="4577"/>
    <lineage>
        <taxon>Eukaryota</taxon>
        <taxon>Viridiplantae</taxon>
        <taxon>Streptophyta</taxon>
        <taxon>Embryophyta</taxon>
        <taxon>Tracheophyta</taxon>
        <taxon>Spermatophyta</taxon>
        <taxon>Magnoliopsida</taxon>
        <taxon>Liliopsida</taxon>
        <taxon>Poales</taxon>
        <taxon>Poaceae</taxon>
        <taxon>PACMAD clade</taxon>
        <taxon>Panicoideae</taxon>
        <taxon>Andropogonodae</taxon>
        <taxon>Andropogoneae</taxon>
        <taxon>Tripsacinae</taxon>
        <taxon>Zea</taxon>
    </lineage>
</organism>
<dbReference type="SMART" id="SM00184">
    <property type="entry name" value="RING"/>
    <property type="match status" value="1"/>
</dbReference>
<feature type="domain" description="RING-type" evidence="10">
    <location>
        <begin position="85"/>
        <end position="127"/>
    </location>
</feature>
<dbReference type="InterPro" id="IPR001841">
    <property type="entry name" value="Znf_RING"/>
</dbReference>
<dbReference type="AlphaFoldDB" id="A0A1D6EX09"/>
<evidence type="ECO:0000256" key="4">
    <source>
        <dbReference type="ARBA" id="ARBA00022679"/>
    </source>
</evidence>
<evidence type="ECO:0000256" key="8">
    <source>
        <dbReference type="ARBA" id="ARBA00022833"/>
    </source>
</evidence>
<gene>
    <name evidence="11" type="ORF">ZEAMMB73_Zm00001d006490</name>
</gene>
<dbReference type="PANTHER" id="PTHR46913">
    <property type="entry name" value="RING-H2 FINGER PROTEIN ATL16"/>
    <property type="match status" value="1"/>
</dbReference>
<dbReference type="InterPro" id="IPR044600">
    <property type="entry name" value="ATL1/ATL16-like"/>
</dbReference>
<comment type="pathway">
    <text evidence="2">Protein modification; protein ubiquitination.</text>
</comment>
<evidence type="ECO:0000256" key="3">
    <source>
        <dbReference type="ARBA" id="ARBA00012483"/>
    </source>
</evidence>
<evidence type="ECO:0000313" key="11">
    <source>
        <dbReference type="EMBL" id="ONM24029.1"/>
    </source>
</evidence>
<keyword evidence="5" id="KW-0479">Metal-binding</keyword>
<evidence type="ECO:0000256" key="2">
    <source>
        <dbReference type="ARBA" id="ARBA00004906"/>
    </source>
</evidence>
<feature type="compositionally biased region" description="Gly residues" evidence="9">
    <location>
        <begin position="57"/>
        <end position="68"/>
    </location>
</feature>
<evidence type="ECO:0000256" key="1">
    <source>
        <dbReference type="ARBA" id="ARBA00000900"/>
    </source>
</evidence>
<dbReference type="ExpressionAtlas" id="A0A1D6EX09">
    <property type="expression patterns" value="baseline and differential"/>
</dbReference>
<evidence type="ECO:0000256" key="9">
    <source>
        <dbReference type="SAM" id="MobiDB-lite"/>
    </source>
</evidence>
<sequence length="326" mass="34504">MEDNICEPSEMMSKRNSARGRAHGPHGVRPLVNDAREVEASLGKEPPRDRSGVAARGRGGGDGLGGGDVRSTSSAGGECGKAPECVVCILELRDGDSARLLPCCGHRFHADCVGAWLRLHATCPLCRASVVATRSTFANPDTLGHVSAMTRYTYRVRRPSMFRFTIPSSRFTCADAGSTTCRIDALVRVSSLISVSTLCSWRPSSASLKMESAGGHAGPDHHHLPGAGFAEAVRHVHPRHLRRVARVLAETLVLDLGDLGADLAEDLRAPALGVGEVAALGGEVGQALPGLARGVRGAGARFICLFVSCNSRRHSSFLEARPHPDI</sequence>
<proteinExistence type="predicted"/>
<keyword evidence="6" id="KW-0863">Zinc-finger</keyword>
<feature type="region of interest" description="Disordered" evidence="9">
    <location>
        <begin position="1"/>
        <end position="77"/>
    </location>
</feature>
<dbReference type="Pfam" id="PF13639">
    <property type="entry name" value="zf-RING_2"/>
    <property type="match status" value="1"/>
</dbReference>
<dbReference type="GO" id="GO:0061630">
    <property type="term" value="F:ubiquitin protein ligase activity"/>
    <property type="evidence" value="ECO:0007669"/>
    <property type="project" value="UniProtKB-EC"/>
</dbReference>
<dbReference type="InParanoid" id="A0A1D6EX09"/>
<dbReference type="PROSITE" id="PS50089">
    <property type="entry name" value="ZF_RING_2"/>
    <property type="match status" value="1"/>
</dbReference>
<dbReference type="EMBL" id="CM007648">
    <property type="protein sequence ID" value="ONM24029.1"/>
    <property type="molecule type" value="Genomic_DNA"/>
</dbReference>
<dbReference type="STRING" id="4577.A0A1D6EX09"/>
<dbReference type="Gene3D" id="3.30.40.10">
    <property type="entry name" value="Zinc/RING finger domain, C3HC4 (zinc finger)"/>
    <property type="match status" value="1"/>
</dbReference>
<dbReference type="InterPro" id="IPR013083">
    <property type="entry name" value="Znf_RING/FYVE/PHD"/>
</dbReference>
<dbReference type="GO" id="GO:0016567">
    <property type="term" value="P:protein ubiquitination"/>
    <property type="evidence" value="ECO:0007669"/>
    <property type="project" value="InterPro"/>
</dbReference>
<keyword evidence="7" id="KW-0833">Ubl conjugation pathway</keyword>
<dbReference type="EC" id="2.3.2.27" evidence="3"/>
<evidence type="ECO:0000256" key="7">
    <source>
        <dbReference type="ARBA" id="ARBA00022786"/>
    </source>
</evidence>
<keyword evidence="4" id="KW-0808">Transferase</keyword>
<evidence type="ECO:0000256" key="6">
    <source>
        <dbReference type="ARBA" id="ARBA00022771"/>
    </source>
</evidence>
<feature type="compositionally biased region" description="Basic residues" evidence="9">
    <location>
        <begin position="16"/>
        <end position="26"/>
    </location>
</feature>
<reference evidence="11" key="1">
    <citation type="submission" date="2015-12" db="EMBL/GenBank/DDBJ databases">
        <title>Update maize B73 reference genome by single molecule sequencing technologies.</title>
        <authorList>
            <consortium name="Maize Genome Sequencing Project"/>
            <person name="Ware D."/>
        </authorList>
    </citation>
    <scope>NUCLEOTIDE SEQUENCE [LARGE SCALE GENOMIC DNA]</scope>
    <source>
        <tissue evidence="11">Seedling</tissue>
    </source>
</reference>
<evidence type="ECO:0000256" key="5">
    <source>
        <dbReference type="ARBA" id="ARBA00022723"/>
    </source>
</evidence>
<protein>
    <recommendedName>
        <fullName evidence="3">RING-type E3 ubiquitin transferase</fullName>
        <ecNumber evidence="3">2.3.2.27</ecNumber>
    </recommendedName>
</protein>
<dbReference type="PANTHER" id="PTHR46913:SF21">
    <property type="entry name" value="RING-TYPE E3 UBIQUITIN TRANSFERASE"/>
    <property type="match status" value="1"/>
</dbReference>
<dbReference type="SMR" id="A0A1D6EX09"/>
<name>A0A1D6EX09_MAIZE</name>
<dbReference type="GO" id="GO:0008270">
    <property type="term" value="F:zinc ion binding"/>
    <property type="evidence" value="ECO:0007669"/>
    <property type="project" value="UniProtKB-KW"/>
</dbReference>
<keyword evidence="8" id="KW-0862">Zinc</keyword>
<accession>A0A1D6EX09</accession>
<evidence type="ECO:0000259" key="10">
    <source>
        <dbReference type="PROSITE" id="PS50089"/>
    </source>
</evidence>